<dbReference type="EMBL" id="JSWE01000124">
    <property type="protein sequence ID" value="KIE05111.1"/>
    <property type="molecule type" value="Genomic_DNA"/>
</dbReference>
<dbReference type="Pfam" id="PF05157">
    <property type="entry name" value="MshEN"/>
    <property type="match status" value="1"/>
</dbReference>
<dbReference type="InterPro" id="IPR037257">
    <property type="entry name" value="T2SS_E_N_sf"/>
</dbReference>
<dbReference type="PANTHER" id="PTHR30258">
    <property type="entry name" value="TYPE II SECRETION SYSTEM PROTEIN GSPE-RELATED"/>
    <property type="match status" value="1"/>
</dbReference>
<comment type="similarity">
    <text evidence="1">Belongs to the GSP E family.</text>
</comment>
<feature type="domain" description="AAA+ ATPase" evidence="5">
    <location>
        <begin position="377"/>
        <end position="529"/>
    </location>
</feature>
<evidence type="ECO:0000256" key="4">
    <source>
        <dbReference type="SAM" id="MobiDB-lite"/>
    </source>
</evidence>
<dbReference type="GO" id="GO:0005886">
    <property type="term" value="C:plasma membrane"/>
    <property type="evidence" value="ECO:0007669"/>
    <property type="project" value="TreeGrafter"/>
</dbReference>
<evidence type="ECO:0000256" key="3">
    <source>
        <dbReference type="ARBA" id="ARBA00022840"/>
    </source>
</evidence>
<dbReference type="GO" id="GO:0005524">
    <property type="term" value="F:ATP binding"/>
    <property type="evidence" value="ECO:0007669"/>
    <property type="project" value="UniProtKB-KW"/>
</dbReference>
<dbReference type="SUPFAM" id="SSF160246">
    <property type="entry name" value="EspE N-terminal domain-like"/>
    <property type="match status" value="1"/>
</dbReference>
<dbReference type="InterPro" id="IPR027417">
    <property type="entry name" value="P-loop_NTPase"/>
</dbReference>
<reference evidence="6 7" key="1">
    <citation type="submission" date="2014-11" db="EMBL/GenBank/DDBJ databases">
        <title>A Rickettsiales Symbiont of Amoebae With Ancient Features.</title>
        <authorList>
            <person name="Schulz F."/>
            <person name="Martijn J."/>
            <person name="Wascher F."/>
            <person name="Kostanjsek R."/>
            <person name="Ettema T.J."/>
            <person name="Horn M."/>
        </authorList>
    </citation>
    <scope>NUCLEOTIDE SEQUENCE [LARGE SCALE GENOMIC DNA]</scope>
    <source>
        <strain evidence="6 7">UWC36</strain>
    </source>
</reference>
<dbReference type="STRING" id="86105.NF27_EY02070"/>
<organism evidence="6 7">
    <name type="scientific">Candidatus Jidaibacter acanthamoebae</name>
    <dbReference type="NCBI Taxonomy" id="86105"/>
    <lineage>
        <taxon>Bacteria</taxon>
        <taxon>Pseudomonadati</taxon>
        <taxon>Pseudomonadota</taxon>
        <taxon>Alphaproteobacteria</taxon>
        <taxon>Rickettsiales</taxon>
        <taxon>Candidatus Midichloriaceae</taxon>
        <taxon>Candidatus Jidaibacter</taxon>
    </lineage>
</organism>
<dbReference type="Gene3D" id="3.30.450.90">
    <property type="match status" value="1"/>
</dbReference>
<evidence type="ECO:0000313" key="7">
    <source>
        <dbReference type="Proteomes" id="UP000031258"/>
    </source>
</evidence>
<dbReference type="Proteomes" id="UP000031258">
    <property type="component" value="Unassembled WGS sequence"/>
</dbReference>
<dbReference type="CDD" id="cd01129">
    <property type="entry name" value="PulE-GspE-like"/>
    <property type="match status" value="1"/>
</dbReference>
<evidence type="ECO:0000313" key="6">
    <source>
        <dbReference type="EMBL" id="KIE05111.1"/>
    </source>
</evidence>
<dbReference type="SUPFAM" id="SSF52540">
    <property type="entry name" value="P-loop containing nucleoside triphosphate hydrolases"/>
    <property type="match status" value="1"/>
</dbReference>
<proteinExistence type="inferred from homology"/>
<dbReference type="Pfam" id="PF00437">
    <property type="entry name" value="T2SSE"/>
    <property type="match status" value="1"/>
</dbReference>
<dbReference type="Gene3D" id="3.30.300.160">
    <property type="entry name" value="Type II secretion system, protein E, N-terminal domain"/>
    <property type="match status" value="1"/>
</dbReference>
<dbReference type="Gene3D" id="3.40.50.300">
    <property type="entry name" value="P-loop containing nucleotide triphosphate hydrolases"/>
    <property type="match status" value="1"/>
</dbReference>
<accession>A0A0C1MYU2</accession>
<dbReference type="SMART" id="SM00382">
    <property type="entry name" value="AAA"/>
    <property type="match status" value="1"/>
</dbReference>
<dbReference type="GO" id="GO:0016887">
    <property type="term" value="F:ATP hydrolysis activity"/>
    <property type="evidence" value="ECO:0007669"/>
    <property type="project" value="TreeGrafter"/>
</dbReference>
<dbReference type="InterPro" id="IPR007831">
    <property type="entry name" value="T2SS_GspE_N"/>
</dbReference>
<keyword evidence="7" id="KW-1185">Reference proteome</keyword>
<dbReference type="RefSeq" id="WP_204367874.1">
    <property type="nucleotide sequence ID" value="NZ_JSWE01000124.1"/>
</dbReference>
<sequence length="629" mass="70296">MSMGYDNRPDDEGFSPEQKKKNTYAAIEEINEKAMRILKEHGANIAESEELISSLNYSDSSGSNPKEVTISLEEALLSKGLISKDQLQVALKQQKEAKDKQDLGKTLIDLGFITETALAEAFAESSGIETLDLKATALDVDLIRKIPKTIASQYKILPISLDGDKLHVVTTDVYNIVAFDQIKRFFDKHIQVVAQYANESQINDVIEQYYEYEMKVEGILKEIEAELEKGRNLSADDQGYLNPTVRLVDAILFDAIRRGASDIHLEPENNFVRLRYRIDGQLMQILTFHKEYWSAIAVRIKILSSMNIAETRSPQDGRISYVVMGRTVDFRVSTQPTVHGENIVARILDKAKALVSLKDLGLSEYNIELLFRLLKRPEGIIIVTGPTGSGKSTTLYSILSFINSINVNIMTLEDPVEYQLSLIRQSGVREGTGMNFADGIRSMMRQDPDIIFVGEVRDKDTASMTIRAAMTGHQVFTTLHTNDSVGAIPRLMDLGIKGSLLAGTIICMVAQRLARKLCIECKEEYSPDELECKILGISAETSPKLYKHKGCPKCYDSGYKGRVAIMEILAVDEEIDDMISREASRKQILSYAKENGFIAMAQDGINKVLEGTIDIEELIGTVDMTERMK</sequence>
<evidence type="ECO:0000256" key="1">
    <source>
        <dbReference type="ARBA" id="ARBA00006611"/>
    </source>
</evidence>
<evidence type="ECO:0000259" key="5">
    <source>
        <dbReference type="SMART" id="SM00382"/>
    </source>
</evidence>
<dbReference type="PANTHER" id="PTHR30258:SF1">
    <property type="entry name" value="PROTEIN TRANSPORT PROTEIN HOFB HOMOLOG"/>
    <property type="match status" value="1"/>
</dbReference>
<dbReference type="InterPro" id="IPR001482">
    <property type="entry name" value="T2SS/T4SS_dom"/>
</dbReference>
<dbReference type="InterPro" id="IPR003593">
    <property type="entry name" value="AAA+_ATPase"/>
</dbReference>
<name>A0A0C1MYU2_9RICK</name>
<comment type="caution">
    <text evidence="6">The sequence shown here is derived from an EMBL/GenBank/DDBJ whole genome shotgun (WGS) entry which is preliminary data.</text>
</comment>
<dbReference type="AlphaFoldDB" id="A0A0C1MYU2"/>
<feature type="region of interest" description="Disordered" evidence="4">
    <location>
        <begin position="1"/>
        <end position="22"/>
    </location>
</feature>
<gene>
    <name evidence="6" type="primary">xcpR_2</name>
    <name evidence="6" type="ORF">NF27_EY02070</name>
</gene>
<protein>
    <submittedName>
        <fullName evidence="6">Type II secretion system protein E</fullName>
    </submittedName>
</protein>
<dbReference type="PATRIC" id="fig|86105.3.peg.1281"/>
<keyword evidence="3" id="KW-0067">ATP-binding</keyword>
<keyword evidence="2" id="KW-0547">Nucleotide-binding</keyword>
<evidence type="ECO:0000256" key="2">
    <source>
        <dbReference type="ARBA" id="ARBA00022741"/>
    </source>
</evidence>